<dbReference type="InterPro" id="IPR006311">
    <property type="entry name" value="TAT_signal"/>
</dbReference>
<dbReference type="PROSITE" id="PS51318">
    <property type="entry name" value="TAT"/>
    <property type="match status" value="1"/>
</dbReference>
<evidence type="ECO:0000259" key="1">
    <source>
        <dbReference type="Pfam" id="PF01261"/>
    </source>
</evidence>
<dbReference type="InterPro" id="IPR036237">
    <property type="entry name" value="Xyl_isomerase-like_sf"/>
</dbReference>
<evidence type="ECO:0000313" key="2">
    <source>
        <dbReference type="EMBL" id="RAJ08188.1"/>
    </source>
</evidence>
<dbReference type="AlphaFoldDB" id="A0A327QWB8"/>
<comment type="caution">
    <text evidence="2">The sequence shown here is derived from an EMBL/GenBank/DDBJ whole genome shotgun (WGS) entry which is preliminary data.</text>
</comment>
<dbReference type="OrthoDB" id="9798407at2"/>
<feature type="domain" description="Xylose isomerase-like TIM barrel" evidence="1">
    <location>
        <begin position="52"/>
        <end position="286"/>
    </location>
</feature>
<keyword evidence="2" id="KW-0413">Isomerase</keyword>
<accession>A0A327QWB8</accession>
<sequence>MLSRRDFLTSGGILAAAAIAAPSFAFAKGKKKVGLQLYSLRDSLPKDVPGVIAQVAKAGFQEVETYGFSIQGQFWGQTPKQFKALLKQHGLTAPSGHYGLGSFLHDGKTDELKAAIEAANVLGAEYVTIPWLEEGQRKSLDDYKRIAEKINIAAKACKEGGIRVAYHNHDFEFKKYGEQTGYDILLADTDKSLVDFELDLYWVVRSGNDPIELFKKHPKRFTMWHVKDMDKQNHALNATVGTGAIDFKPIFAQASLSGMKHFFVEHETNYIPTPIGTLTASCAFIKKNLVK</sequence>
<name>A0A327QWB8_9BACT</name>
<dbReference type="RefSeq" id="WP_111596366.1">
    <property type="nucleotide sequence ID" value="NZ_QLLL01000002.1"/>
</dbReference>
<dbReference type="GO" id="GO:0016853">
    <property type="term" value="F:isomerase activity"/>
    <property type="evidence" value="ECO:0007669"/>
    <property type="project" value="UniProtKB-KW"/>
</dbReference>
<dbReference type="PANTHER" id="PTHR12110:SF41">
    <property type="entry name" value="INOSOSE DEHYDRATASE"/>
    <property type="match status" value="1"/>
</dbReference>
<proteinExistence type="predicted"/>
<evidence type="ECO:0000313" key="3">
    <source>
        <dbReference type="Proteomes" id="UP000249547"/>
    </source>
</evidence>
<dbReference type="PANTHER" id="PTHR12110">
    <property type="entry name" value="HYDROXYPYRUVATE ISOMERASE"/>
    <property type="match status" value="1"/>
</dbReference>
<dbReference type="EMBL" id="QLLL01000002">
    <property type="protein sequence ID" value="RAJ08188.1"/>
    <property type="molecule type" value="Genomic_DNA"/>
</dbReference>
<reference evidence="2 3" key="1">
    <citation type="submission" date="2018-06" db="EMBL/GenBank/DDBJ databases">
        <title>Genomic Encyclopedia of Archaeal and Bacterial Type Strains, Phase II (KMG-II): from individual species to whole genera.</title>
        <authorList>
            <person name="Goeker M."/>
        </authorList>
    </citation>
    <scope>NUCLEOTIDE SEQUENCE [LARGE SCALE GENOMIC DNA]</scope>
    <source>
        <strain evidence="2 3">DSM 23857</strain>
    </source>
</reference>
<protein>
    <submittedName>
        <fullName evidence="2">Sugar phosphate isomerase/epimerase</fullName>
    </submittedName>
</protein>
<gene>
    <name evidence="2" type="ORF">LX64_00835</name>
</gene>
<dbReference type="InterPro" id="IPR050312">
    <property type="entry name" value="IolE/XylAMocC-like"/>
</dbReference>
<dbReference type="Pfam" id="PF01261">
    <property type="entry name" value="AP_endonuc_2"/>
    <property type="match status" value="1"/>
</dbReference>
<dbReference type="Proteomes" id="UP000249547">
    <property type="component" value="Unassembled WGS sequence"/>
</dbReference>
<dbReference type="Gene3D" id="3.20.20.150">
    <property type="entry name" value="Divalent-metal-dependent TIM barrel enzymes"/>
    <property type="match status" value="1"/>
</dbReference>
<keyword evidence="3" id="KW-1185">Reference proteome</keyword>
<organism evidence="2 3">
    <name type="scientific">Chitinophaga skermanii</name>
    <dbReference type="NCBI Taxonomy" id="331697"/>
    <lineage>
        <taxon>Bacteria</taxon>
        <taxon>Pseudomonadati</taxon>
        <taxon>Bacteroidota</taxon>
        <taxon>Chitinophagia</taxon>
        <taxon>Chitinophagales</taxon>
        <taxon>Chitinophagaceae</taxon>
        <taxon>Chitinophaga</taxon>
    </lineage>
</organism>
<dbReference type="SUPFAM" id="SSF51658">
    <property type="entry name" value="Xylose isomerase-like"/>
    <property type="match status" value="1"/>
</dbReference>
<dbReference type="InterPro" id="IPR013022">
    <property type="entry name" value="Xyl_isomerase-like_TIM-brl"/>
</dbReference>